<protein>
    <submittedName>
        <fullName evidence="1">Uncharacterized protein</fullName>
    </submittedName>
</protein>
<proteinExistence type="predicted"/>
<sequence>HLLNLTPATITHTYTSFDDVKTFIQQETNGDFIIIPTAKNQANYDLLRVTCTTANKKEKHVRLVFFQVTAAESHSLKTTPLNDLWNIFHNEEPLASKALSVEFHLIFVVPEKVFPSWTRAMQPQDMTPNQQEHRMRNGIVVSDGEHWRDNLNQYVASVDVKKLFVPLVSNESSSQE</sequence>
<evidence type="ECO:0000313" key="2">
    <source>
        <dbReference type="Proteomes" id="UP000077266"/>
    </source>
</evidence>
<feature type="non-terminal residue" evidence="1">
    <location>
        <position position="1"/>
    </location>
</feature>
<gene>
    <name evidence="1" type="ORF">EXIGLDRAFT_694166</name>
</gene>
<dbReference type="Proteomes" id="UP000077266">
    <property type="component" value="Unassembled WGS sequence"/>
</dbReference>
<dbReference type="AlphaFoldDB" id="A0A166MBW3"/>
<dbReference type="InParanoid" id="A0A166MBW3"/>
<keyword evidence="2" id="KW-1185">Reference proteome</keyword>
<dbReference type="EMBL" id="KV427442">
    <property type="protein sequence ID" value="KZV77864.1"/>
    <property type="molecule type" value="Genomic_DNA"/>
</dbReference>
<name>A0A166MBW3_EXIGL</name>
<evidence type="ECO:0000313" key="1">
    <source>
        <dbReference type="EMBL" id="KZV77864.1"/>
    </source>
</evidence>
<reference evidence="1 2" key="1">
    <citation type="journal article" date="2016" name="Mol. Biol. Evol.">
        <title>Comparative Genomics of Early-Diverging Mushroom-Forming Fungi Provides Insights into the Origins of Lignocellulose Decay Capabilities.</title>
        <authorList>
            <person name="Nagy L.G."/>
            <person name="Riley R."/>
            <person name="Tritt A."/>
            <person name="Adam C."/>
            <person name="Daum C."/>
            <person name="Floudas D."/>
            <person name="Sun H."/>
            <person name="Yadav J.S."/>
            <person name="Pangilinan J."/>
            <person name="Larsson K.H."/>
            <person name="Matsuura K."/>
            <person name="Barry K."/>
            <person name="Labutti K."/>
            <person name="Kuo R."/>
            <person name="Ohm R.A."/>
            <person name="Bhattacharya S.S."/>
            <person name="Shirouzu T."/>
            <person name="Yoshinaga Y."/>
            <person name="Martin F.M."/>
            <person name="Grigoriev I.V."/>
            <person name="Hibbett D.S."/>
        </authorList>
    </citation>
    <scope>NUCLEOTIDE SEQUENCE [LARGE SCALE GENOMIC DNA]</scope>
    <source>
        <strain evidence="1 2">HHB12029</strain>
    </source>
</reference>
<organism evidence="1 2">
    <name type="scientific">Exidia glandulosa HHB12029</name>
    <dbReference type="NCBI Taxonomy" id="1314781"/>
    <lineage>
        <taxon>Eukaryota</taxon>
        <taxon>Fungi</taxon>
        <taxon>Dikarya</taxon>
        <taxon>Basidiomycota</taxon>
        <taxon>Agaricomycotina</taxon>
        <taxon>Agaricomycetes</taxon>
        <taxon>Auriculariales</taxon>
        <taxon>Exidiaceae</taxon>
        <taxon>Exidia</taxon>
    </lineage>
</organism>
<accession>A0A166MBW3</accession>